<accession>A0A077R4S1</accession>
<evidence type="ECO:0000256" key="1">
    <source>
        <dbReference type="SAM" id="MobiDB-lite"/>
    </source>
</evidence>
<dbReference type="AlphaFoldDB" id="A0A077R4S1"/>
<name>A0A077R4S1_9BASI</name>
<evidence type="ECO:0000313" key="2">
    <source>
        <dbReference type="EMBL" id="CDI53888.1"/>
    </source>
</evidence>
<sequence>MTSPSKSQSSVPPKPPGHDQQPGWKRLSDTSRRFIKRDPQLLPLAAM</sequence>
<feature type="compositionally biased region" description="Low complexity" evidence="1">
    <location>
        <begin position="1"/>
        <end position="11"/>
    </location>
</feature>
<reference evidence="2" key="1">
    <citation type="journal article" date="2014" name="Genome Biol. Evol.">
        <title>Gene Loss Rather Than Gene Gain Is Associated with a Host Jump from Monocots to Dicots in the Smut Fungus Melanopsichium pennsylvanicum.</title>
        <authorList>
            <person name="Sharma R."/>
            <person name="Mishra B."/>
            <person name="Runge F."/>
            <person name="Thines M."/>
        </authorList>
    </citation>
    <scope>NUCLEOTIDE SEQUENCE</scope>
    <source>
        <strain evidence="2">4</strain>
    </source>
</reference>
<proteinExistence type="predicted"/>
<organism evidence="2">
    <name type="scientific">Melanopsichium pennsylvanicum 4</name>
    <dbReference type="NCBI Taxonomy" id="1398559"/>
    <lineage>
        <taxon>Eukaryota</taxon>
        <taxon>Fungi</taxon>
        <taxon>Dikarya</taxon>
        <taxon>Basidiomycota</taxon>
        <taxon>Ustilaginomycotina</taxon>
        <taxon>Ustilaginomycetes</taxon>
        <taxon>Ustilaginales</taxon>
        <taxon>Ustilaginaceae</taxon>
        <taxon>Melanopsichium</taxon>
    </lineage>
</organism>
<feature type="region of interest" description="Disordered" evidence="1">
    <location>
        <begin position="1"/>
        <end position="47"/>
    </location>
</feature>
<protein>
    <submittedName>
        <fullName evidence="2">Uncharacterized protein</fullName>
    </submittedName>
</protein>
<feature type="compositionally biased region" description="Basic and acidic residues" evidence="1">
    <location>
        <begin position="26"/>
        <end position="39"/>
    </location>
</feature>
<dbReference type="EMBL" id="HG529595">
    <property type="protein sequence ID" value="CDI53888.1"/>
    <property type="molecule type" value="Genomic_DNA"/>
</dbReference>